<feature type="transmembrane region" description="Helical" evidence="1">
    <location>
        <begin position="222"/>
        <end position="244"/>
    </location>
</feature>
<feature type="transmembrane region" description="Helical" evidence="1">
    <location>
        <begin position="54"/>
        <end position="74"/>
    </location>
</feature>
<keyword evidence="1" id="KW-0812">Transmembrane</keyword>
<feature type="transmembrane region" description="Helical" evidence="1">
    <location>
        <begin position="195"/>
        <end position="216"/>
    </location>
</feature>
<evidence type="ECO:0000313" key="3">
    <source>
        <dbReference type="Proteomes" id="UP000271227"/>
    </source>
</evidence>
<dbReference type="OrthoDB" id="581211at2"/>
<dbReference type="InParanoid" id="A0A3M0BZA5"/>
<feature type="transmembrane region" description="Helical" evidence="1">
    <location>
        <begin position="95"/>
        <end position="116"/>
    </location>
</feature>
<dbReference type="InterPro" id="IPR016035">
    <property type="entry name" value="Acyl_Trfase/lysoPLipase"/>
</dbReference>
<name>A0A3M0BZA5_9PROT</name>
<evidence type="ECO:0000256" key="1">
    <source>
        <dbReference type="SAM" id="Phobius"/>
    </source>
</evidence>
<feature type="transmembrane region" description="Helical" evidence="1">
    <location>
        <begin position="251"/>
        <end position="268"/>
    </location>
</feature>
<dbReference type="Gene3D" id="3.40.1090.10">
    <property type="entry name" value="Cytosolic phospholipase A2 catalytic domain"/>
    <property type="match status" value="1"/>
</dbReference>
<dbReference type="SUPFAM" id="SSF52151">
    <property type="entry name" value="FabD/lysophospholipase-like"/>
    <property type="match status" value="1"/>
</dbReference>
<keyword evidence="1" id="KW-1133">Transmembrane helix</keyword>
<dbReference type="EMBL" id="REFR01000016">
    <property type="protein sequence ID" value="RMB01420.1"/>
    <property type="molecule type" value="Genomic_DNA"/>
</dbReference>
<keyword evidence="3" id="KW-1185">Reference proteome</keyword>
<dbReference type="Proteomes" id="UP000271227">
    <property type="component" value="Unassembled WGS sequence"/>
</dbReference>
<gene>
    <name evidence="2" type="ORF">BXY39_3604</name>
</gene>
<evidence type="ECO:0008006" key="4">
    <source>
        <dbReference type="Google" id="ProtNLM"/>
    </source>
</evidence>
<organism evidence="2 3">
    <name type="scientific">Eilatimonas milleporae</name>
    <dbReference type="NCBI Taxonomy" id="911205"/>
    <lineage>
        <taxon>Bacteria</taxon>
        <taxon>Pseudomonadati</taxon>
        <taxon>Pseudomonadota</taxon>
        <taxon>Alphaproteobacteria</taxon>
        <taxon>Kordiimonadales</taxon>
        <taxon>Kordiimonadaceae</taxon>
        <taxon>Eilatimonas</taxon>
    </lineage>
</organism>
<evidence type="ECO:0000313" key="2">
    <source>
        <dbReference type="EMBL" id="RMB01420.1"/>
    </source>
</evidence>
<sequence length="758" mass="81789">MGAFWRSLLFSGRVIAPSWFVSLLALALAVSLPGLGQARDLILDGMMFRGKTPFLYLGTVVSGLTFWYCARLQLYRVDDILMHHLKTVSADRRKARLIISYWPRLLAVFPLIGLALGQVRLSPETPVMAFWGLISLLVAAGLFTILIARRAYLRKKQTNPLDQNDDAAHGRLSSLDTYTVPLLPGSAPLARSSKIAVWGVLAALFLITSLIIAYPVSFPATLGTLMIVMLAAACWAVVGTILIYLARHKHWPPFPVTVLLAAFLASFFSDDHTLLSTPAAKTTARASVKEYIEYWLDIRQDWINDGNNTLPVFVVASEGGGIRSAYWTVRILEELDKSPVLRSLLNGRSFRDHVIAFSGVSGGSIGLATLHAAHMGGEKTADDCTTQNPGISRAAAALRRDHLAPIVAKLLFADLLRRFLPVIPGDDRADALAFSLQQAWACEFGHHPGPWVTTRAQLEKTGPFIGGHIPPALLINATSVETGGRVIAGSVALAKDTFPQTLDLAGIIRDTEIGLATAAVSSARFPLISPVGRVPLTQQAAEILCRQFETAMQPHRDAGKADALFRKYQCGHHKRTAAIHVADGGYFENSGALTGAQFVHLVRTVLAKRQDKRPGPTDVTIIGMQIFNDLDKARIMSGDLALFNAGQPVPALTGPFARETGPLTGLMATRGARARLAETDFFNSVSARLAVTAPPFGRALINSANTPPLGWSLSGKTAETLDDWAKISACMTAETLVHFLAADRTGLPVTPCISPQTG</sequence>
<dbReference type="RefSeq" id="WP_121940246.1">
    <property type="nucleotide sequence ID" value="NZ_REFR01000016.1"/>
</dbReference>
<proteinExistence type="predicted"/>
<keyword evidence="1" id="KW-0472">Membrane</keyword>
<feature type="transmembrane region" description="Helical" evidence="1">
    <location>
        <begin position="128"/>
        <end position="148"/>
    </location>
</feature>
<comment type="caution">
    <text evidence="2">The sequence shown here is derived from an EMBL/GenBank/DDBJ whole genome shotgun (WGS) entry which is preliminary data.</text>
</comment>
<reference evidence="2 3" key="1">
    <citation type="submission" date="2018-10" db="EMBL/GenBank/DDBJ databases">
        <title>Genomic Encyclopedia of Archaeal and Bacterial Type Strains, Phase II (KMG-II): from individual species to whole genera.</title>
        <authorList>
            <person name="Goeker M."/>
        </authorList>
    </citation>
    <scope>NUCLEOTIDE SEQUENCE [LARGE SCALE GENOMIC DNA]</scope>
    <source>
        <strain evidence="2 3">DSM 25217</strain>
    </source>
</reference>
<accession>A0A3M0BZA5</accession>
<dbReference type="AlphaFoldDB" id="A0A3M0BZA5"/>
<protein>
    <recommendedName>
        <fullName evidence="4">Patatin-like phospholipase</fullName>
    </recommendedName>
</protein>